<dbReference type="STRING" id="1795632.TH606_00585"/>
<reference evidence="6 7" key="1">
    <citation type="submission" date="2016-02" db="EMBL/GenBank/DDBJ databases">
        <title>Draft genome sequence of Thermodesulfatator sp. S606.</title>
        <authorList>
            <person name="Lai Q."/>
            <person name="Cao J."/>
            <person name="Dupont S."/>
            <person name="Shao Z."/>
            <person name="Jebbar M."/>
            <person name="Alain K."/>
        </authorList>
    </citation>
    <scope>NUCLEOTIDE SEQUENCE [LARGE SCALE GENOMIC DNA]</scope>
    <source>
        <strain evidence="6 7">S606</strain>
    </source>
</reference>
<comment type="cofactor">
    <cofactor evidence="4">
        <name>Mg(2+)</name>
        <dbReference type="ChEBI" id="CHEBI:18420"/>
    </cofactor>
</comment>
<evidence type="ECO:0000259" key="5">
    <source>
        <dbReference type="SMART" id="SM00852"/>
    </source>
</evidence>
<keyword evidence="4" id="KW-0460">Magnesium</keyword>
<dbReference type="InterPro" id="IPR005110">
    <property type="entry name" value="MoeA_linker/N"/>
</dbReference>
<dbReference type="Gene3D" id="3.40.980.10">
    <property type="entry name" value="MoaB/Mog-like domain"/>
    <property type="match status" value="1"/>
</dbReference>
<feature type="domain" description="MoaB/Mog" evidence="5">
    <location>
        <begin position="179"/>
        <end position="316"/>
    </location>
</feature>
<dbReference type="GO" id="GO:0006777">
    <property type="term" value="P:Mo-molybdopterin cofactor biosynthetic process"/>
    <property type="evidence" value="ECO:0007669"/>
    <property type="project" value="UniProtKB-UniRule"/>
</dbReference>
<sequence length="406" mass="44174">MISFKEALTLIAKHLSPFPPIYLPVWEAKDFVLAEDVIAKVDVPNRDVSLKDGFAVRSEDISEANPENPVVLNLVGQVFAGGDEDFEVLPGTCVRITAGAPLPQGANAVLSEEFSRVEGDKILALADAPCGLNVLKRGEDLSADNIILKAGTLLSPMEVGILAAAGFDRVKVFPRPKVKIIATGDEVVAPGKPLEPGKLYASNLVTLVSWCKHFGFPVSWALINDEKSSLKKAIEETFSQNDVLITSGGAWRGPKDLVLKVLEDLGWQEIFNYVRIGPGKAVSFGKVDEKVIFTLPGGPPSNQMAFLNLALPGLFKLSGRDMDPFPTIKAFNRKPLSGQKHWTQFFFGKLFKEEDKVYFEASPFKSRLSYLGQAEALAVLPEGKTIIVAGEPLCVRLLKPFCSCSF</sequence>
<dbReference type="Gene3D" id="2.170.190.11">
    <property type="entry name" value="Molybdopterin biosynthesis moea protein, domain 3"/>
    <property type="match status" value="1"/>
</dbReference>
<keyword evidence="4" id="KW-0479">Metal-binding</keyword>
<name>A0A177ECA5_9BACT</name>
<dbReference type="GO" id="GO:0046872">
    <property type="term" value="F:metal ion binding"/>
    <property type="evidence" value="ECO:0007669"/>
    <property type="project" value="UniProtKB-UniRule"/>
</dbReference>
<gene>
    <name evidence="6" type="ORF">TH606_00585</name>
</gene>
<comment type="caution">
    <text evidence="6">The sequence shown here is derived from an EMBL/GenBank/DDBJ whole genome shotgun (WGS) entry which is preliminary data.</text>
</comment>
<dbReference type="GO" id="GO:0061599">
    <property type="term" value="F:molybdopterin molybdotransferase activity"/>
    <property type="evidence" value="ECO:0007669"/>
    <property type="project" value="UniProtKB-UniRule"/>
</dbReference>
<dbReference type="Gene3D" id="3.90.105.10">
    <property type="entry name" value="Molybdopterin biosynthesis moea protein, domain 2"/>
    <property type="match status" value="1"/>
</dbReference>
<accession>A0A177ECA5</accession>
<dbReference type="PANTHER" id="PTHR10192:SF5">
    <property type="entry name" value="GEPHYRIN"/>
    <property type="match status" value="1"/>
</dbReference>
<keyword evidence="4" id="KW-0500">Molybdenum</keyword>
<comment type="function">
    <text evidence="1 4">Catalyzes the insertion of molybdate into adenylated molybdopterin with the concomitant release of AMP.</text>
</comment>
<evidence type="ECO:0000256" key="3">
    <source>
        <dbReference type="ARBA" id="ARBA00047317"/>
    </source>
</evidence>
<evidence type="ECO:0000256" key="2">
    <source>
        <dbReference type="ARBA" id="ARBA00010763"/>
    </source>
</evidence>
<dbReference type="Pfam" id="PF03453">
    <property type="entry name" value="MoeA_N"/>
    <property type="match status" value="1"/>
</dbReference>
<dbReference type="SUPFAM" id="SSF63882">
    <property type="entry name" value="MoeA N-terminal region -like"/>
    <property type="match status" value="1"/>
</dbReference>
<dbReference type="NCBIfam" id="NF045515">
    <property type="entry name" value="Glp_gephyrin"/>
    <property type="match status" value="1"/>
</dbReference>
<comment type="catalytic activity">
    <reaction evidence="3">
        <text>adenylyl-molybdopterin + molybdate = Mo-molybdopterin + AMP + H(+)</text>
        <dbReference type="Rhea" id="RHEA:35047"/>
        <dbReference type="ChEBI" id="CHEBI:15378"/>
        <dbReference type="ChEBI" id="CHEBI:36264"/>
        <dbReference type="ChEBI" id="CHEBI:62727"/>
        <dbReference type="ChEBI" id="CHEBI:71302"/>
        <dbReference type="ChEBI" id="CHEBI:456215"/>
        <dbReference type="EC" id="2.10.1.1"/>
    </reaction>
</comment>
<dbReference type="OrthoDB" id="9804758at2"/>
<evidence type="ECO:0000313" key="6">
    <source>
        <dbReference type="EMBL" id="OAG28629.1"/>
    </source>
</evidence>
<evidence type="ECO:0000313" key="7">
    <source>
        <dbReference type="Proteomes" id="UP000076964"/>
    </source>
</evidence>
<dbReference type="UniPathway" id="UPA00344"/>
<comment type="pathway">
    <text evidence="4">Cofactor biosynthesis; molybdopterin biosynthesis.</text>
</comment>
<dbReference type="GO" id="GO:0005829">
    <property type="term" value="C:cytosol"/>
    <property type="evidence" value="ECO:0007669"/>
    <property type="project" value="TreeGrafter"/>
</dbReference>
<dbReference type="EMBL" id="LSFI01000002">
    <property type="protein sequence ID" value="OAG28629.1"/>
    <property type="molecule type" value="Genomic_DNA"/>
</dbReference>
<keyword evidence="4" id="KW-0501">Molybdenum cofactor biosynthesis</keyword>
<dbReference type="InterPro" id="IPR038987">
    <property type="entry name" value="MoeA-like"/>
</dbReference>
<dbReference type="InterPro" id="IPR036425">
    <property type="entry name" value="MoaB/Mog-like_dom_sf"/>
</dbReference>
<dbReference type="InterPro" id="IPR001453">
    <property type="entry name" value="MoaB/Mog_dom"/>
</dbReference>
<dbReference type="PANTHER" id="PTHR10192">
    <property type="entry name" value="MOLYBDOPTERIN BIOSYNTHESIS PROTEIN"/>
    <property type="match status" value="1"/>
</dbReference>
<organism evidence="6 7">
    <name type="scientific">Thermodesulfatator autotrophicus</name>
    <dbReference type="NCBI Taxonomy" id="1795632"/>
    <lineage>
        <taxon>Bacteria</taxon>
        <taxon>Pseudomonadati</taxon>
        <taxon>Thermodesulfobacteriota</taxon>
        <taxon>Thermodesulfobacteria</taxon>
        <taxon>Thermodesulfobacteriales</taxon>
        <taxon>Thermodesulfatatoraceae</taxon>
        <taxon>Thermodesulfatator</taxon>
    </lineage>
</organism>
<dbReference type="EC" id="2.10.1.1" evidence="4"/>
<keyword evidence="4" id="KW-0808">Transferase</keyword>
<evidence type="ECO:0000256" key="1">
    <source>
        <dbReference type="ARBA" id="ARBA00002901"/>
    </source>
</evidence>
<dbReference type="RefSeq" id="WP_068540526.1">
    <property type="nucleotide sequence ID" value="NZ_LSFI01000002.1"/>
</dbReference>
<dbReference type="SUPFAM" id="SSF63867">
    <property type="entry name" value="MoeA C-terminal domain-like"/>
    <property type="match status" value="1"/>
</dbReference>
<dbReference type="SMART" id="SM00852">
    <property type="entry name" value="MoCF_biosynth"/>
    <property type="match status" value="1"/>
</dbReference>
<keyword evidence="7" id="KW-1185">Reference proteome</keyword>
<dbReference type="Gene3D" id="2.40.340.10">
    <property type="entry name" value="MoeA, C-terminal, domain IV"/>
    <property type="match status" value="1"/>
</dbReference>
<dbReference type="Pfam" id="PF00994">
    <property type="entry name" value="MoCF_biosynth"/>
    <property type="match status" value="1"/>
</dbReference>
<evidence type="ECO:0000256" key="4">
    <source>
        <dbReference type="RuleBase" id="RU365090"/>
    </source>
</evidence>
<dbReference type="AlphaFoldDB" id="A0A177ECA5"/>
<dbReference type="SUPFAM" id="SSF53218">
    <property type="entry name" value="Molybdenum cofactor biosynthesis proteins"/>
    <property type="match status" value="1"/>
</dbReference>
<dbReference type="InterPro" id="IPR036688">
    <property type="entry name" value="MoeA_C_domain_IV_sf"/>
</dbReference>
<protein>
    <recommendedName>
        <fullName evidence="4">Molybdopterin molybdenumtransferase</fullName>
        <ecNumber evidence="4">2.10.1.1</ecNumber>
    </recommendedName>
</protein>
<dbReference type="CDD" id="cd00887">
    <property type="entry name" value="MoeA"/>
    <property type="match status" value="1"/>
</dbReference>
<dbReference type="Proteomes" id="UP000076964">
    <property type="component" value="Unassembled WGS sequence"/>
</dbReference>
<dbReference type="InterPro" id="IPR036135">
    <property type="entry name" value="MoeA_linker/N_sf"/>
</dbReference>
<proteinExistence type="inferred from homology"/>
<comment type="similarity">
    <text evidence="2 4">Belongs to the MoeA family.</text>
</comment>